<sequence length="75" mass="9128">MKAEHDITVHKNPGLPKNFREARQRPNYEDYWLPAMKKQDQSLVDQSVYQMRKRERWMKVLPTKWVLDEKTNPTT</sequence>
<dbReference type="EMBL" id="MU863678">
    <property type="protein sequence ID" value="KAK4097311.1"/>
    <property type="molecule type" value="Genomic_DNA"/>
</dbReference>
<proteinExistence type="predicted"/>
<dbReference type="AlphaFoldDB" id="A0AAN6PUI0"/>
<feature type="non-terminal residue" evidence="2">
    <location>
        <position position="75"/>
    </location>
</feature>
<evidence type="ECO:0000256" key="1">
    <source>
        <dbReference type="SAM" id="MobiDB-lite"/>
    </source>
</evidence>
<comment type="caution">
    <text evidence="2">The sequence shown here is derived from an EMBL/GenBank/DDBJ whole genome shotgun (WGS) entry which is preliminary data.</text>
</comment>
<organism evidence="2 3">
    <name type="scientific">Parathielavia hyrcaniae</name>
    <dbReference type="NCBI Taxonomy" id="113614"/>
    <lineage>
        <taxon>Eukaryota</taxon>
        <taxon>Fungi</taxon>
        <taxon>Dikarya</taxon>
        <taxon>Ascomycota</taxon>
        <taxon>Pezizomycotina</taxon>
        <taxon>Sordariomycetes</taxon>
        <taxon>Sordariomycetidae</taxon>
        <taxon>Sordariales</taxon>
        <taxon>Chaetomiaceae</taxon>
        <taxon>Parathielavia</taxon>
    </lineage>
</organism>
<gene>
    <name evidence="2" type="ORF">N658DRAFT_510471</name>
</gene>
<reference evidence="2" key="1">
    <citation type="journal article" date="2023" name="Mol. Phylogenet. Evol.">
        <title>Genome-scale phylogeny and comparative genomics of the fungal order Sordariales.</title>
        <authorList>
            <person name="Hensen N."/>
            <person name="Bonometti L."/>
            <person name="Westerberg I."/>
            <person name="Brannstrom I.O."/>
            <person name="Guillou S."/>
            <person name="Cros-Aarteil S."/>
            <person name="Calhoun S."/>
            <person name="Haridas S."/>
            <person name="Kuo A."/>
            <person name="Mondo S."/>
            <person name="Pangilinan J."/>
            <person name="Riley R."/>
            <person name="LaButti K."/>
            <person name="Andreopoulos B."/>
            <person name="Lipzen A."/>
            <person name="Chen C."/>
            <person name="Yan M."/>
            <person name="Daum C."/>
            <person name="Ng V."/>
            <person name="Clum A."/>
            <person name="Steindorff A."/>
            <person name="Ohm R.A."/>
            <person name="Martin F."/>
            <person name="Silar P."/>
            <person name="Natvig D.O."/>
            <person name="Lalanne C."/>
            <person name="Gautier V."/>
            <person name="Ament-Velasquez S.L."/>
            <person name="Kruys A."/>
            <person name="Hutchinson M.I."/>
            <person name="Powell A.J."/>
            <person name="Barry K."/>
            <person name="Miller A.N."/>
            <person name="Grigoriev I.V."/>
            <person name="Debuchy R."/>
            <person name="Gladieux P."/>
            <person name="Hiltunen Thoren M."/>
            <person name="Johannesson H."/>
        </authorList>
    </citation>
    <scope>NUCLEOTIDE SEQUENCE</scope>
    <source>
        <strain evidence="2">CBS 757.83</strain>
    </source>
</reference>
<accession>A0AAN6PUI0</accession>
<reference evidence="2" key="2">
    <citation type="submission" date="2023-05" db="EMBL/GenBank/DDBJ databases">
        <authorList>
            <consortium name="Lawrence Berkeley National Laboratory"/>
            <person name="Steindorff A."/>
            <person name="Hensen N."/>
            <person name="Bonometti L."/>
            <person name="Westerberg I."/>
            <person name="Brannstrom I.O."/>
            <person name="Guillou S."/>
            <person name="Cros-Aarteil S."/>
            <person name="Calhoun S."/>
            <person name="Haridas S."/>
            <person name="Kuo A."/>
            <person name="Mondo S."/>
            <person name="Pangilinan J."/>
            <person name="Riley R."/>
            <person name="Labutti K."/>
            <person name="Andreopoulos B."/>
            <person name="Lipzen A."/>
            <person name="Chen C."/>
            <person name="Yanf M."/>
            <person name="Daum C."/>
            <person name="Ng V."/>
            <person name="Clum A."/>
            <person name="Ohm R."/>
            <person name="Martin F."/>
            <person name="Silar P."/>
            <person name="Natvig D."/>
            <person name="Lalanne C."/>
            <person name="Gautier V."/>
            <person name="Ament-Velasquez S.L."/>
            <person name="Kruys A."/>
            <person name="Hutchinson M.I."/>
            <person name="Powell A.J."/>
            <person name="Barry K."/>
            <person name="Miller A.N."/>
            <person name="Grigoriev I.V."/>
            <person name="Debuchy R."/>
            <person name="Gladieux P."/>
            <person name="Thoren M.H."/>
            <person name="Johannesson H."/>
        </authorList>
    </citation>
    <scope>NUCLEOTIDE SEQUENCE</scope>
    <source>
        <strain evidence="2">CBS 757.83</strain>
    </source>
</reference>
<protein>
    <submittedName>
        <fullName evidence="2">Uncharacterized protein</fullName>
    </submittedName>
</protein>
<evidence type="ECO:0000313" key="2">
    <source>
        <dbReference type="EMBL" id="KAK4097311.1"/>
    </source>
</evidence>
<feature type="region of interest" description="Disordered" evidence="1">
    <location>
        <begin position="1"/>
        <end position="20"/>
    </location>
</feature>
<keyword evidence="3" id="KW-1185">Reference proteome</keyword>
<evidence type="ECO:0000313" key="3">
    <source>
        <dbReference type="Proteomes" id="UP001305647"/>
    </source>
</evidence>
<name>A0AAN6PUI0_9PEZI</name>
<dbReference type="Proteomes" id="UP001305647">
    <property type="component" value="Unassembled WGS sequence"/>
</dbReference>